<dbReference type="SUPFAM" id="SSF63380">
    <property type="entry name" value="Riboflavin synthase domain-like"/>
    <property type="match status" value="1"/>
</dbReference>
<dbReference type="OrthoDB" id="9806195at2"/>
<keyword evidence="2" id="KW-0455">Luminescence</keyword>
<evidence type="ECO:0000313" key="5">
    <source>
        <dbReference type="EMBL" id="RBO84642.1"/>
    </source>
</evidence>
<keyword evidence="1" id="KW-0560">Oxidoreductase</keyword>
<dbReference type="CDD" id="cd06189">
    <property type="entry name" value="flavin_oxioreductase"/>
    <property type="match status" value="1"/>
</dbReference>
<dbReference type="InterPro" id="IPR039261">
    <property type="entry name" value="FNR_nucleotide-bd"/>
</dbReference>
<dbReference type="InterPro" id="IPR017938">
    <property type="entry name" value="Riboflavin_synthase-like_b-brl"/>
</dbReference>
<dbReference type="PRINTS" id="PR00410">
    <property type="entry name" value="PHEHYDRXLASE"/>
</dbReference>
<sequence>MNEVTAKVKAVELVNKDVYQVTLEMDSFSFIAGQYVMIQLPTGEQVPYSIGSAPGELPLLTLYILVSDPDSLAHKVVAHLRQSSEVSLKAPGGDCHLESEALSLASEHILLIAGGTGFAQVKSLFSDLVARHFEGKISFYWGVRTPQDAFAEAWLESARQHDNVSVNLVVNDGSDEWNGRTGWLYEAILADHPDLSDSAAFISGSVGMVYGTLDQLEAKGLKENNCFSDVFAYAPRPEKPQL</sequence>
<proteinExistence type="inferred from homology"/>
<dbReference type="PANTHER" id="PTHR47354">
    <property type="entry name" value="NADH OXIDOREDUCTASE HCR"/>
    <property type="match status" value="1"/>
</dbReference>
<comment type="similarity">
    <text evidence="3">Belongs to the Fre/LuxG FAD/NAD(P) flavoprotein oxidoreductase family.</text>
</comment>
<evidence type="ECO:0000256" key="3">
    <source>
        <dbReference type="ARBA" id="ARBA00038177"/>
    </source>
</evidence>
<feature type="domain" description="FAD-binding FR-type" evidence="4">
    <location>
        <begin position="1"/>
        <end position="98"/>
    </location>
</feature>
<dbReference type="SUPFAM" id="SSF52343">
    <property type="entry name" value="Ferredoxin reductase-like, C-terminal NADP-linked domain"/>
    <property type="match status" value="1"/>
</dbReference>
<evidence type="ECO:0000259" key="4">
    <source>
        <dbReference type="PROSITE" id="PS51384"/>
    </source>
</evidence>
<dbReference type="Gene3D" id="3.40.50.80">
    <property type="entry name" value="Nucleotide-binding domain of ferredoxin-NADP reductase (FNR) module"/>
    <property type="match status" value="1"/>
</dbReference>
<evidence type="ECO:0000313" key="6">
    <source>
        <dbReference type="Proteomes" id="UP000252086"/>
    </source>
</evidence>
<dbReference type="EMBL" id="QNRF01000002">
    <property type="protein sequence ID" value="RBO84642.1"/>
    <property type="molecule type" value="Genomic_DNA"/>
</dbReference>
<evidence type="ECO:0000256" key="2">
    <source>
        <dbReference type="ARBA" id="ARBA00023223"/>
    </source>
</evidence>
<accession>A0A366D3K7</accession>
<dbReference type="InterPro" id="IPR001433">
    <property type="entry name" value="OxRdtase_FAD/NAD-bd"/>
</dbReference>
<dbReference type="InterPro" id="IPR017927">
    <property type="entry name" value="FAD-bd_FR_type"/>
</dbReference>
<dbReference type="AlphaFoldDB" id="A0A366D3K7"/>
<dbReference type="GO" id="GO:0008218">
    <property type="term" value="P:bioluminescence"/>
    <property type="evidence" value="ECO:0007669"/>
    <property type="project" value="UniProtKB-KW"/>
</dbReference>
<keyword evidence="6" id="KW-1185">Reference proteome</keyword>
<organism evidence="5 6">
    <name type="scientific">Marinomonas aquiplantarum</name>
    <dbReference type="NCBI Taxonomy" id="491951"/>
    <lineage>
        <taxon>Bacteria</taxon>
        <taxon>Pseudomonadati</taxon>
        <taxon>Pseudomonadota</taxon>
        <taxon>Gammaproteobacteria</taxon>
        <taxon>Oceanospirillales</taxon>
        <taxon>Oceanospirillaceae</taxon>
        <taxon>Marinomonas</taxon>
    </lineage>
</organism>
<dbReference type="InterPro" id="IPR050415">
    <property type="entry name" value="MRET"/>
</dbReference>
<dbReference type="GO" id="GO:0016491">
    <property type="term" value="F:oxidoreductase activity"/>
    <property type="evidence" value="ECO:0007669"/>
    <property type="project" value="UniProtKB-KW"/>
</dbReference>
<comment type="caution">
    <text evidence="5">The sequence shown here is derived from an EMBL/GenBank/DDBJ whole genome shotgun (WGS) entry which is preliminary data.</text>
</comment>
<protein>
    <submittedName>
        <fullName evidence="5">CDP-4-dehydro-6-deoxyglucose reductase</fullName>
    </submittedName>
</protein>
<dbReference type="RefSeq" id="WP_113873297.1">
    <property type="nucleotide sequence ID" value="NZ_QNRF01000002.1"/>
</dbReference>
<dbReference type="PANTHER" id="PTHR47354:SF7">
    <property type="entry name" value="NAD(P)H-FLAVIN REDUCTASE"/>
    <property type="match status" value="1"/>
</dbReference>
<dbReference type="Gene3D" id="2.40.30.10">
    <property type="entry name" value="Translation factors"/>
    <property type="match status" value="1"/>
</dbReference>
<gene>
    <name evidence="5" type="ORF">DFP76_10239</name>
</gene>
<evidence type="ECO:0000256" key="1">
    <source>
        <dbReference type="ARBA" id="ARBA00023002"/>
    </source>
</evidence>
<dbReference type="Pfam" id="PF00175">
    <property type="entry name" value="NAD_binding_1"/>
    <property type="match status" value="1"/>
</dbReference>
<name>A0A366D3K7_9GAMM</name>
<dbReference type="PROSITE" id="PS51384">
    <property type="entry name" value="FAD_FR"/>
    <property type="match status" value="1"/>
</dbReference>
<reference evidence="5 6" key="1">
    <citation type="submission" date="2018-06" db="EMBL/GenBank/DDBJ databases">
        <title>Genomic Encyclopedia of Type Strains, Phase III (KMG-III): the genomes of soil and plant-associated and newly described type strains.</title>
        <authorList>
            <person name="Whitman W."/>
        </authorList>
    </citation>
    <scope>NUCLEOTIDE SEQUENCE [LARGE SCALE GENOMIC DNA]</scope>
    <source>
        <strain evidence="5 6">CECT 7732</strain>
    </source>
</reference>
<dbReference type="Proteomes" id="UP000252086">
    <property type="component" value="Unassembled WGS sequence"/>
</dbReference>